<comment type="caution">
    <text evidence="12">The sequence shown here is derived from an EMBL/GenBank/DDBJ whole genome shotgun (WGS) entry which is preliminary data.</text>
</comment>
<evidence type="ECO:0000256" key="11">
    <source>
        <dbReference type="SAM" id="MobiDB-lite"/>
    </source>
</evidence>
<dbReference type="GO" id="GO:0003677">
    <property type="term" value="F:DNA binding"/>
    <property type="evidence" value="ECO:0007669"/>
    <property type="project" value="UniProtKB-KW"/>
</dbReference>
<dbReference type="GO" id="GO:0005737">
    <property type="term" value="C:cytoplasm"/>
    <property type="evidence" value="ECO:0007669"/>
    <property type="project" value="UniProtKB-SubCell"/>
</dbReference>
<evidence type="ECO:0000313" key="12">
    <source>
        <dbReference type="EMBL" id="MPN50937.1"/>
    </source>
</evidence>
<organism evidence="12">
    <name type="scientific">bioreactor metagenome</name>
    <dbReference type="NCBI Taxonomy" id="1076179"/>
    <lineage>
        <taxon>unclassified sequences</taxon>
        <taxon>metagenomes</taxon>
        <taxon>ecological metagenomes</taxon>
    </lineage>
</organism>
<keyword evidence="7" id="KW-0067">ATP-binding</keyword>
<proteinExistence type="predicted"/>
<feature type="compositionally biased region" description="Polar residues" evidence="11">
    <location>
        <begin position="56"/>
        <end position="67"/>
    </location>
</feature>
<protein>
    <submittedName>
        <fullName evidence="12">UvrABC system protein A</fullName>
    </submittedName>
</protein>
<keyword evidence="5" id="KW-0227">DNA damage</keyword>
<name>A0A645II16_9ZZZZ</name>
<dbReference type="GO" id="GO:0005524">
    <property type="term" value="F:ATP binding"/>
    <property type="evidence" value="ECO:0007669"/>
    <property type="project" value="UniProtKB-KW"/>
</dbReference>
<dbReference type="SUPFAM" id="SSF52540">
    <property type="entry name" value="P-loop containing nucleoside triphosphate hydrolases"/>
    <property type="match status" value="1"/>
</dbReference>
<dbReference type="PANTHER" id="PTHR43152">
    <property type="entry name" value="UVRABC SYSTEM PROTEIN A"/>
    <property type="match status" value="1"/>
</dbReference>
<dbReference type="AlphaFoldDB" id="A0A645II16"/>
<dbReference type="PANTHER" id="PTHR43152:SF3">
    <property type="entry name" value="UVRABC SYSTEM PROTEIN A"/>
    <property type="match status" value="1"/>
</dbReference>
<evidence type="ECO:0000256" key="8">
    <source>
        <dbReference type="ARBA" id="ARBA00022881"/>
    </source>
</evidence>
<evidence type="ECO:0000256" key="2">
    <source>
        <dbReference type="ARBA" id="ARBA00022490"/>
    </source>
</evidence>
<evidence type="ECO:0000256" key="3">
    <source>
        <dbReference type="ARBA" id="ARBA00022737"/>
    </source>
</evidence>
<evidence type="ECO:0000256" key="1">
    <source>
        <dbReference type="ARBA" id="ARBA00004496"/>
    </source>
</evidence>
<sequence length="67" mass="7218">MGVSQKLVDQGNTVLIIEHNLDVLRLCDYIFDMGPEGGRNGGRIVAQGTPEELSSDSHSVTGSYINL</sequence>
<evidence type="ECO:0000256" key="10">
    <source>
        <dbReference type="ARBA" id="ARBA00023204"/>
    </source>
</evidence>
<keyword evidence="10" id="KW-0234">DNA repair</keyword>
<evidence type="ECO:0000256" key="5">
    <source>
        <dbReference type="ARBA" id="ARBA00022763"/>
    </source>
</evidence>
<reference evidence="12" key="1">
    <citation type="submission" date="2019-08" db="EMBL/GenBank/DDBJ databases">
        <authorList>
            <person name="Kucharzyk K."/>
            <person name="Murdoch R.W."/>
            <person name="Higgins S."/>
            <person name="Loffler F."/>
        </authorList>
    </citation>
    <scope>NUCLEOTIDE SEQUENCE</scope>
</reference>
<dbReference type="GO" id="GO:0004518">
    <property type="term" value="F:nuclease activity"/>
    <property type="evidence" value="ECO:0007669"/>
    <property type="project" value="UniProtKB-KW"/>
</dbReference>
<dbReference type="InterPro" id="IPR027417">
    <property type="entry name" value="P-loop_NTPase"/>
</dbReference>
<evidence type="ECO:0000256" key="7">
    <source>
        <dbReference type="ARBA" id="ARBA00022840"/>
    </source>
</evidence>
<dbReference type="Gene3D" id="3.40.50.300">
    <property type="entry name" value="P-loop containing nucleotide triphosphate hydrolases"/>
    <property type="match status" value="1"/>
</dbReference>
<gene>
    <name evidence="12" type="primary">uvrA_88</name>
    <name evidence="12" type="ORF">SDC9_198577</name>
</gene>
<feature type="region of interest" description="Disordered" evidence="11">
    <location>
        <begin position="41"/>
        <end position="67"/>
    </location>
</feature>
<dbReference type="EMBL" id="VSSQ01115548">
    <property type="protein sequence ID" value="MPN50937.1"/>
    <property type="molecule type" value="Genomic_DNA"/>
</dbReference>
<keyword evidence="9" id="KW-0238">DNA-binding</keyword>
<keyword evidence="6" id="KW-0228">DNA excision</keyword>
<keyword evidence="4" id="KW-0547">Nucleotide-binding</keyword>
<keyword evidence="3" id="KW-0677">Repeat</keyword>
<keyword evidence="2" id="KW-0963">Cytoplasm</keyword>
<evidence type="ECO:0000256" key="9">
    <source>
        <dbReference type="ARBA" id="ARBA00023125"/>
    </source>
</evidence>
<accession>A0A645II16</accession>
<evidence type="ECO:0000256" key="6">
    <source>
        <dbReference type="ARBA" id="ARBA00022769"/>
    </source>
</evidence>
<evidence type="ECO:0000256" key="4">
    <source>
        <dbReference type="ARBA" id="ARBA00022741"/>
    </source>
</evidence>
<comment type="subcellular location">
    <subcellularLocation>
        <location evidence="1">Cytoplasm</location>
    </subcellularLocation>
</comment>
<keyword evidence="8" id="KW-0267">Excision nuclease</keyword>
<dbReference type="GO" id="GO:0006281">
    <property type="term" value="P:DNA repair"/>
    <property type="evidence" value="ECO:0007669"/>
    <property type="project" value="UniProtKB-KW"/>
</dbReference>